<dbReference type="EMBL" id="UINC01089768">
    <property type="protein sequence ID" value="SVC41125.1"/>
    <property type="molecule type" value="Genomic_DNA"/>
</dbReference>
<evidence type="ECO:0000256" key="1">
    <source>
        <dbReference type="SAM" id="MobiDB-lite"/>
    </source>
</evidence>
<protein>
    <submittedName>
        <fullName evidence="2">Uncharacterized protein</fullName>
    </submittedName>
</protein>
<name>A0A382LZL5_9ZZZZ</name>
<organism evidence="2">
    <name type="scientific">marine metagenome</name>
    <dbReference type="NCBI Taxonomy" id="408172"/>
    <lineage>
        <taxon>unclassified sequences</taxon>
        <taxon>metagenomes</taxon>
        <taxon>ecological metagenomes</taxon>
    </lineage>
</organism>
<feature type="compositionally biased region" description="Basic residues" evidence="1">
    <location>
        <begin position="33"/>
        <end position="47"/>
    </location>
</feature>
<gene>
    <name evidence="2" type="ORF">METZ01_LOCUS293979</name>
</gene>
<accession>A0A382LZL5</accession>
<proteinExistence type="predicted"/>
<dbReference type="AlphaFoldDB" id="A0A382LZL5"/>
<reference evidence="2" key="1">
    <citation type="submission" date="2018-05" db="EMBL/GenBank/DDBJ databases">
        <authorList>
            <person name="Lanie J.A."/>
            <person name="Ng W.-L."/>
            <person name="Kazmierczak K.M."/>
            <person name="Andrzejewski T.M."/>
            <person name="Davidsen T.M."/>
            <person name="Wayne K.J."/>
            <person name="Tettelin H."/>
            <person name="Glass J.I."/>
            <person name="Rusch D."/>
            <person name="Podicherti R."/>
            <person name="Tsui H.-C.T."/>
            <person name="Winkler M.E."/>
        </authorList>
    </citation>
    <scope>NUCLEOTIDE SEQUENCE</scope>
</reference>
<feature type="region of interest" description="Disordered" evidence="1">
    <location>
        <begin position="1"/>
        <end position="47"/>
    </location>
</feature>
<evidence type="ECO:0000313" key="2">
    <source>
        <dbReference type="EMBL" id="SVC41125.1"/>
    </source>
</evidence>
<feature type="compositionally biased region" description="Polar residues" evidence="1">
    <location>
        <begin position="18"/>
        <end position="32"/>
    </location>
</feature>
<sequence length="47" mass="5298">MAKSMGFVKKGTIEKKTSTSGSHTMVKTSSMNKNKRANYKRYRGQGR</sequence>